<accession>A0A9W6NA58</accession>
<evidence type="ECO:0000256" key="2">
    <source>
        <dbReference type="ARBA" id="ARBA00022679"/>
    </source>
</evidence>
<dbReference type="Proteomes" id="UP001143330">
    <property type="component" value="Unassembled WGS sequence"/>
</dbReference>
<evidence type="ECO:0000313" key="4">
    <source>
        <dbReference type="EMBL" id="GLK83308.1"/>
    </source>
</evidence>
<keyword evidence="1 4" id="KW-0489">Methyltransferase</keyword>
<evidence type="ECO:0000313" key="5">
    <source>
        <dbReference type="Proteomes" id="UP001143330"/>
    </source>
</evidence>
<keyword evidence="2" id="KW-0808">Transferase</keyword>
<evidence type="ECO:0000256" key="1">
    <source>
        <dbReference type="ARBA" id="ARBA00022603"/>
    </source>
</evidence>
<dbReference type="RefSeq" id="WP_213366817.1">
    <property type="nucleotide sequence ID" value="NZ_BSFM01000006.1"/>
</dbReference>
<dbReference type="Pfam" id="PF13649">
    <property type="entry name" value="Methyltransf_25"/>
    <property type="match status" value="1"/>
</dbReference>
<dbReference type="InterPro" id="IPR041698">
    <property type="entry name" value="Methyltransf_25"/>
</dbReference>
<dbReference type="PANTHER" id="PTHR44942:SF4">
    <property type="entry name" value="METHYLTRANSFERASE TYPE 11 DOMAIN-CONTAINING PROTEIN"/>
    <property type="match status" value="1"/>
</dbReference>
<dbReference type="EMBL" id="BSFM01000006">
    <property type="protein sequence ID" value="GLK83308.1"/>
    <property type="molecule type" value="Genomic_DNA"/>
</dbReference>
<organism evidence="4 5">
    <name type="scientific">Ancylobacter defluvii</name>
    <dbReference type="NCBI Taxonomy" id="1282440"/>
    <lineage>
        <taxon>Bacteria</taxon>
        <taxon>Pseudomonadati</taxon>
        <taxon>Pseudomonadota</taxon>
        <taxon>Alphaproteobacteria</taxon>
        <taxon>Hyphomicrobiales</taxon>
        <taxon>Xanthobacteraceae</taxon>
        <taxon>Ancylobacter</taxon>
    </lineage>
</organism>
<dbReference type="CDD" id="cd02440">
    <property type="entry name" value="AdoMet_MTases"/>
    <property type="match status" value="1"/>
</dbReference>
<keyword evidence="5" id="KW-1185">Reference proteome</keyword>
<name>A0A9W6NA58_9HYPH</name>
<reference evidence="4" key="1">
    <citation type="journal article" date="2014" name="Int. J. Syst. Evol. Microbiol.">
        <title>Complete genome sequence of Corynebacterium casei LMG S-19264T (=DSM 44701T), isolated from a smear-ripened cheese.</title>
        <authorList>
            <consortium name="US DOE Joint Genome Institute (JGI-PGF)"/>
            <person name="Walter F."/>
            <person name="Albersmeier A."/>
            <person name="Kalinowski J."/>
            <person name="Ruckert C."/>
        </authorList>
    </citation>
    <scope>NUCLEOTIDE SEQUENCE</scope>
    <source>
        <strain evidence="4">VKM B-2789</strain>
    </source>
</reference>
<comment type="caution">
    <text evidence="4">The sequence shown here is derived from an EMBL/GenBank/DDBJ whole genome shotgun (WGS) entry which is preliminary data.</text>
</comment>
<dbReference type="InterPro" id="IPR029063">
    <property type="entry name" value="SAM-dependent_MTases_sf"/>
</dbReference>
<dbReference type="GO" id="GO:0032259">
    <property type="term" value="P:methylation"/>
    <property type="evidence" value="ECO:0007669"/>
    <property type="project" value="UniProtKB-KW"/>
</dbReference>
<protein>
    <submittedName>
        <fullName evidence="4">Methyltransferase</fullName>
    </submittedName>
</protein>
<evidence type="ECO:0000259" key="3">
    <source>
        <dbReference type="Pfam" id="PF13649"/>
    </source>
</evidence>
<proteinExistence type="predicted"/>
<dbReference type="Gene3D" id="3.40.50.150">
    <property type="entry name" value="Vaccinia Virus protein VP39"/>
    <property type="match status" value="1"/>
</dbReference>
<dbReference type="AlphaFoldDB" id="A0A9W6NA58"/>
<dbReference type="GO" id="GO:0008168">
    <property type="term" value="F:methyltransferase activity"/>
    <property type="evidence" value="ECO:0007669"/>
    <property type="project" value="UniProtKB-KW"/>
</dbReference>
<reference evidence="4" key="2">
    <citation type="submission" date="2023-01" db="EMBL/GenBank/DDBJ databases">
        <authorList>
            <person name="Sun Q."/>
            <person name="Evtushenko L."/>
        </authorList>
    </citation>
    <scope>NUCLEOTIDE SEQUENCE</scope>
    <source>
        <strain evidence="4">VKM B-2789</strain>
    </source>
</reference>
<sequence length="274" mass="30139">MSVVHLETPPIPYDAARFRSTAEFYGRYRQPYPPELIAAVAARIGLEAGDRLLDLGCGPAPLAIGFARLGLDVTGMDPEPSMLAAARAEAEAARVRLELVQGSSYDLSPKLGRFGAVVMGRSFHWMDRAATLRALDALIEPGGAVVLMGDRRLHGTPDWHAVLDRLAERHAPQRYADRRVRRQPDWVPHEAVLIASPFAVVERIGRIQPRERSIEEVVGLAYSRSLTSPAALGDAQPAFERELRDELARIAPDGRFHDVIEMTAVLAFRPTPEG</sequence>
<feature type="domain" description="Methyltransferase" evidence="3">
    <location>
        <begin position="53"/>
        <end position="143"/>
    </location>
</feature>
<dbReference type="InterPro" id="IPR051052">
    <property type="entry name" value="Diverse_substrate_MTase"/>
</dbReference>
<dbReference type="PANTHER" id="PTHR44942">
    <property type="entry name" value="METHYLTRANSF_11 DOMAIN-CONTAINING PROTEIN"/>
    <property type="match status" value="1"/>
</dbReference>
<gene>
    <name evidence="4" type="ORF">GCM10017653_13770</name>
</gene>
<dbReference type="SUPFAM" id="SSF53335">
    <property type="entry name" value="S-adenosyl-L-methionine-dependent methyltransferases"/>
    <property type="match status" value="1"/>
</dbReference>